<dbReference type="AlphaFoldDB" id="A0A4R9AJX9"/>
<feature type="compositionally biased region" description="Basic and acidic residues" evidence="1">
    <location>
        <begin position="44"/>
        <end position="65"/>
    </location>
</feature>
<dbReference type="EMBL" id="SOHK01000024">
    <property type="protein sequence ID" value="TFD63003.1"/>
    <property type="molecule type" value="Genomic_DNA"/>
</dbReference>
<proteinExistence type="predicted"/>
<accession>A0A4R9AJX9</accession>
<dbReference type="Proteomes" id="UP000298154">
    <property type="component" value="Unassembled WGS sequence"/>
</dbReference>
<dbReference type="RefSeq" id="WP_134556870.1">
    <property type="nucleotide sequence ID" value="NZ_SOHK01000024.1"/>
</dbReference>
<reference evidence="2 3" key="1">
    <citation type="submission" date="2019-03" db="EMBL/GenBank/DDBJ databases">
        <title>Genomics of glacier-inhabiting Cryobacterium strains.</title>
        <authorList>
            <person name="Liu Q."/>
            <person name="Xin Y.-H."/>
        </authorList>
    </citation>
    <scope>NUCLEOTIDE SEQUENCE [LARGE SCALE GENOMIC DNA]</scope>
    <source>
        <strain evidence="2 3">Sr36</strain>
    </source>
</reference>
<gene>
    <name evidence="2" type="ORF">E3T47_15110</name>
</gene>
<protein>
    <submittedName>
        <fullName evidence="2">Uncharacterized protein</fullName>
    </submittedName>
</protein>
<evidence type="ECO:0000256" key="1">
    <source>
        <dbReference type="SAM" id="MobiDB-lite"/>
    </source>
</evidence>
<sequence>MGPQPEVYRARAKRVFRARAHQDERDERNGAVVVAHVERGLRLGERDGHNGAVEHDGELGERHDGVQAAASVQK</sequence>
<keyword evidence="3" id="KW-1185">Reference proteome</keyword>
<evidence type="ECO:0000313" key="3">
    <source>
        <dbReference type="Proteomes" id="UP000298154"/>
    </source>
</evidence>
<name>A0A4R9AJX9_9MICO</name>
<comment type="caution">
    <text evidence="2">The sequence shown here is derived from an EMBL/GenBank/DDBJ whole genome shotgun (WGS) entry which is preliminary data.</text>
</comment>
<feature type="region of interest" description="Disordered" evidence="1">
    <location>
        <begin position="44"/>
        <end position="74"/>
    </location>
</feature>
<evidence type="ECO:0000313" key="2">
    <source>
        <dbReference type="EMBL" id="TFD63003.1"/>
    </source>
</evidence>
<organism evidence="2 3">
    <name type="scientific">Cryobacterium ruanii</name>
    <dbReference type="NCBI Taxonomy" id="1259197"/>
    <lineage>
        <taxon>Bacteria</taxon>
        <taxon>Bacillati</taxon>
        <taxon>Actinomycetota</taxon>
        <taxon>Actinomycetes</taxon>
        <taxon>Micrococcales</taxon>
        <taxon>Microbacteriaceae</taxon>
        <taxon>Cryobacterium</taxon>
    </lineage>
</organism>